<dbReference type="SMART" id="SM00028">
    <property type="entry name" value="TPR"/>
    <property type="match status" value="2"/>
</dbReference>
<reference evidence="3 4" key="1">
    <citation type="submission" date="2016-07" db="EMBL/GenBank/DDBJ databases">
        <title>Comparative genomics of the Campylobacter concisus group.</title>
        <authorList>
            <person name="Miller W.G."/>
            <person name="Yee E."/>
            <person name="Chapman M.H."/>
            <person name="Huynh S."/>
            <person name="Bono J.L."/>
            <person name="On S.L.W."/>
            <person name="StLeger J."/>
            <person name="Foster G."/>
            <person name="Parker C.T."/>
        </authorList>
    </citation>
    <scope>NUCLEOTIDE SEQUENCE [LARGE SCALE GENOMIC DNA]</scope>
    <source>
        <strain evidence="3 4">CCUG 21559</strain>
    </source>
</reference>
<feature type="transmembrane region" description="Helical" evidence="2">
    <location>
        <begin position="12"/>
        <end position="35"/>
    </location>
</feature>
<dbReference type="InterPro" id="IPR019734">
    <property type="entry name" value="TPR_rpt"/>
</dbReference>
<evidence type="ECO:0000256" key="2">
    <source>
        <dbReference type="SAM" id="Phobius"/>
    </source>
</evidence>
<accession>A0A6G5QFI5</accession>
<keyword evidence="2" id="KW-0812">Transmembrane</keyword>
<dbReference type="AlphaFoldDB" id="A0A6G5QFI5"/>
<evidence type="ECO:0000313" key="4">
    <source>
        <dbReference type="Proteomes" id="UP000503264"/>
    </source>
</evidence>
<evidence type="ECO:0000313" key="3">
    <source>
        <dbReference type="EMBL" id="QCD44359.1"/>
    </source>
</evidence>
<proteinExistence type="predicted"/>
<keyword evidence="2" id="KW-1133">Transmembrane helix</keyword>
<organism evidence="3 4">
    <name type="scientific">Campylobacter mucosalis CCUG 21559</name>
    <dbReference type="NCBI Taxonomy" id="1032067"/>
    <lineage>
        <taxon>Bacteria</taxon>
        <taxon>Pseudomonadati</taxon>
        <taxon>Campylobacterota</taxon>
        <taxon>Epsilonproteobacteria</taxon>
        <taxon>Campylobacterales</taxon>
        <taxon>Campylobacteraceae</taxon>
        <taxon>Campylobacter</taxon>
    </lineage>
</organism>
<dbReference type="Pfam" id="PF13181">
    <property type="entry name" value="TPR_8"/>
    <property type="match status" value="1"/>
</dbReference>
<dbReference type="RefSeq" id="WP_171993516.1">
    <property type="nucleotide sequence ID" value="NZ_CP012542.1"/>
</dbReference>
<dbReference type="EMBL" id="CP012542">
    <property type="protein sequence ID" value="QCD44359.1"/>
    <property type="molecule type" value="Genomic_DNA"/>
</dbReference>
<feature type="repeat" description="TPR" evidence="1">
    <location>
        <begin position="109"/>
        <end position="142"/>
    </location>
</feature>
<keyword evidence="4" id="KW-1185">Reference proteome</keyword>
<dbReference type="Proteomes" id="UP000503264">
    <property type="component" value="Chromosome"/>
</dbReference>
<sequence>MDIFFIEHRDPIFGLVVLFAIIFMIAVLSYVWGIFKGKDEKRQIEKFIKKFENLNALSIEHKNLLQNLDIDAQSLNLLGLTFSKNGDFEKAISIYIIALEKVKNKAEKELILTELGQVYFKAGFLQNSMDVFLKSVEISPRNAIALRFLTMIDEKLKRYDDALETLMALNELGVDVRANEAYINALKILDDKSIEPKEKIAKILEFQGDFELVKRMCMQVYIRQGISLNNLPQFPRLSDAIDLLYSQENAVNLKDGEYHALFYAKGVVDEPKEIKSFELNVIKILKDSGFNKAQLSFSYVCKHCKNSFPMHFYRCPMCHELGSVSIIPNITEKPNESNMPF</sequence>
<gene>
    <name evidence="3" type="ORF">CMUC_0553</name>
</gene>
<dbReference type="PROSITE" id="PS50005">
    <property type="entry name" value="TPR"/>
    <property type="match status" value="2"/>
</dbReference>
<dbReference type="InterPro" id="IPR011990">
    <property type="entry name" value="TPR-like_helical_dom_sf"/>
</dbReference>
<dbReference type="SUPFAM" id="SSF48452">
    <property type="entry name" value="TPR-like"/>
    <property type="match status" value="1"/>
</dbReference>
<protein>
    <submittedName>
        <fullName evidence="3">Tetratricopeptide repeat protein</fullName>
    </submittedName>
</protein>
<name>A0A6G5QFI5_9BACT</name>
<evidence type="ECO:0000256" key="1">
    <source>
        <dbReference type="PROSITE-ProRule" id="PRU00339"/>
    </source>
</evidence>
<dbReference type="Gene3D" id="1.25.40.10">
    <property type="entry name" value="Tetratricopeptide repeat domain"/>
    <property type="match status" value="1"/>
</dbReference>
<feature type="repeat" description="TPR" evidence="1">
    <location>
        <begin position="72"/>
        <end position="105"/>
    </location>
</feature>
<keyword evidence="2" id="KW-0472">Membrane</keyword>
<keyword evidence="1" id="KW-0802">TPR repeat</keyword>